<dbReference type="Gene3D" id="3.10.180.10">
    <property type="entry name" value="2,3-Dihydroxybiphenyl 1,2-Dioxygenase, domain 1"/>
    <property type="match status" value="1"/>
</dbReference>
<evidence type="ECO:0000259" key="1">
    <source>
        <dbReference type="PROSITE" id="PS51819"/>
    </source>
</evidence>
<keyword evidence="3" id="KW-1185">Reference proteome</keyword>
<dbReference type="Pfam" id="PF00903">
    <property type="entry name" value="Glyoxalase"/>
    <property type="match status" value="1"/>
</dbReference>
<gene>
    <name evidence="2" type="ORF">H8B09_07570</name>
</gene>
<dbReference type="InterPro" id="IPR029068">
    <property type="entry name" value="Glyas_Bleomycin-R_OHBP_Dase"/>
</dbReference>
<accession>A0ABR8MRQ5</accession>
<dbReference type="CDD" id="cd06587">
    <property type="entry name" value="VOC"/>
    <property type="match status" value="1"/>
</dbReference>
<dbReference type="PROSITE" id="PS51819">
    <property type="entry name" value="VOC"/>
    <property type="match status" value="1"/>
</dbReference>
<dbReference type="Proteomes" id="UP000609346">
    <property type="component" value="Unassembled WGS sequence"/>
</dbReference>
<dbReference type="RefSeq" id="WP_191202923.1">
    <property type="nucleotide sequence ID" value="NZ_JACXZA010000002.1"/>
</dbReference>
<proteinExistence type="predicted"/>
<comment type="caution">
    <text evidence="2">The sequence shown here is derived from an EMBL/GenBank/DDBJ whole genome shotgun (WGS) entry which is preliminary data.</text>
</comment>
<dbReference type="InterPro" id="IPR037523">
    <property type="entry name" value="VOC_core"/>
</dbReference>
<dbReference type="InterPro" id="IPR004360">
    <property type="entry name" value="Glyas_Fos-R_dOase_dom"/>
</dbReference>
<organism evidence="2 3">
    <name type="scientific">Paenibacillus terricola</name>
    <dbReference type="NCBI Taxonomy" id="2763503"/>
    <lineage>
        <taxon>Bacteria</taxon>
        <taxon>Bacillati</taxon>
        <taxon>Bacillota</taxon>
        <taxon>Bacilli</taxon>
        <taxon>Bacillales</taxon>
        <taxon>Paenibacillaceae</taxon>
        <taxon>Paenibacillus</taxon>
    </lineage>
</organism>
<sequence length="129" mass="15129">MYNNFIINTTVSGITVADLDIAIEWYSKHLGMKLLARNPYFATMQVSPGQIVFLRNNQNEKDRKIQILCTDLCFVVTEIEELYNQLKNNSVRVTDLEVNDEDMNWKWFYFYDPDGNCINVWTGTSGWTR</sequence>
<evidence type="ECO:0000313" key="3">
    <source>
        <dbReference type="Proteomes" id="UP000609346"/>
    </source>
</evidence>
<evidence type="ECO:0000313" key="2">
    <source>
        <dbReference type="EMBL" id="MBD3918603.1"/>
    </source>
</evidence>
<protein>
    <submittedName>
        <fullName evidence="2">VOC family protein</fullName>
    </submittedName>
</protein>
<dbReference type="SUPFAM" id="SSF54593">
    <property type="entry name" value="Glyoxalase/Bleomycin resistance protein/Dihydroxybiphenyl dioxygenase"/>
    <property type="match status" value="1"/>
</dbReference>
<reference evidence="2 3" key="1">
    <citation type="submission" date="2020-09" db="EMBL/GenBank/DDBJ databases">
        <title>Paenibacillus sp. strain PR3 16S rRNA gene Genome sequencing and assembly.</title>
        <authorList>
            <person name="Kim J."/>
        </authorList>
    </citation>
    <scope>NUCLEOTIDE SEQUENCE [LARGE SCALE GENOMIC DNA]</scope>
    <source>
        <strain evidence="2 3">PR3</strain>
    </source>
</reference>
<name>A0ABR8MRQ5_9BACL</name>
<dbReference type="EMBL" id="JACXZA010000002">
    <property type="protein sequence ID" value="MBD3918603.1"/>
    <property type="molecule type" value="Genomic_DNA"/>
</dbReference>
<feature type="domain" description="VOC" evidence="1">
    <location>
        <begin position="6"/>
        <end position="123"/>
    </location>
</feature>